<accession>A0ACC0KZ15</accession>
<evidence type="ECO:0000313" key="2">
    <source>
        <dbReference type="Proteomes" id="UP001064048"/>
    </source>
</evidence>
<reference evidence="1 2" key="1">
    <citation type="journal article" date="2022" name="Genome Biol. Evol.">
        <title>The Spruce Budworm Genome: Reconstructing the Evolutionary History of Antifreeze Proteins.</title>
        <authorList>
            <person name="Beliveau C."/>
            <person name="Gagne P."/>
            <person name="Picq S."/>
            <person name="Vernygora O."/>
            <person name="Keeling C.I."/>
            <person name="Pinkney K."/>
            <person name="Doucet D."/>
            <person name="Wen F."/>
            <person name="Johnston J.S."/>
            <person name="Maaroufi H."/>
            <person name="Boyle B."/>
            <person name="Laroche J."/>
            <person name="Dewar K."/>
            <person name="Juretic N."/>
            <person name="Blackburn G."/>
            <person name="Nisole A."/>
            <person name="Brunet B."/>
            <person name="Brandao M."/>
            <person name="Lumley L."/>
            <person name="Duan J."/>
            <person name="Quan G."/>
            <person name="Lucarotti C.J."/>
            <person name="Roe A.D."/>
            <person name="Sperling F.A.H."/>
            <person name="Levesque R.C."/>
            <person name="Cusson M."/>
        </authorList>
    </citation>
    <scope>NUCLEOTIDE SEQUENCE [LARGE SCALE GENOMIC DNA]</scope>
    <source>
        <strain evidence="1">Glfc:IPQL:Cfum</strain>
    </source>
</reference>
<gene>
    <name evidence="1" type="ORF">MSG28_015235</name>
</gene>
<keyword evidence="2" id="KW-1185">Reference proteome</keyword>
<dbReference type="EMBL" id="CM046127">
    <property type="protein sequence ID" value="KAI8441703.1"/>
    <property type="molecule type" value="Genomic_DNA"/>
</dbReference>
<dbReference type="Proteomes" id="UP001064048">
    <property type="component" value="Chromosome 27"/>
</dbReference>
<comment type="caution">
    <text evidence="1">The sequence shown here is derived from an EMBL/GenBank/DDBJ whole genome shotgun (WGS) entry which is preliminary data.</text>
</comment>
<protein>
    <submittedName>
        <fullName evidence="1">Uncharacterized protein</fullName>
    </submittedName>
</protein>
<sequence length="282" mass="32231">MKAACIILAIIILVAIVAVICMVKFATEITVEERKRELLSSGVYKYSRNLGVIALNENQSMMISERFPYVAAITRNNSGSWSFTCFGAIILLKWLVTAAHCRRPGYTHRVLLFYDFARNYTHTYPILFWRIHEKFNASGITPMYDIAVAKLNVEQNPFSTRPAIFDDKSARYIEASVWKTVTTMDKKMFLTNDFDKFDLAIADSSKCYEGYGVDIDDSMICIDMSYHNDCFVTEFGPIFSNDRVIGVLAVKPRDCDIKLAIFTNVSFYSDWILKTTHTTFYG</sequence>
<proteinExistence type="predicted"/>
<evidence type="ECO:0000313" key="1">
    <source>
        <dbReference type="EMBL" id="KAI8441703.1"/>
    </source>
</evidence>
<organism evidence="1 2">
    <name type="scientific">Choristoneura fumiferana</name>
    <name type="common">Spruce budworm moth</name>
    <name type="synonym">Archips fumiferana</name>
    <dbReference type="NCBI Taxonomy" id="7141"/>
    <lineage>
        <taxon>Eukaryota</taxon>
        <taxon>Metazoa</taxon>
        <taxon>Ecdysozoa</taxon>
        <taxon>Arthropoda</taxon>
        <taxon>Hexapoda</taxon>
        <taxon>Insecta</taxon>
        <taxon>Pterygota</taxon>
        <taxon>Neoptera</taxon>
        <taxon>Endopterygota</taxon>
        <taxon>Lepidoptera</taxon>
        <taxon>Glossata</taxon>
        <taxon>Ditrysia</taxon>
        <taxon>Tortricoidea</taxon>
        <taxon>Tortricidae</taxon>
        <taxon>Tortricinae</taxon>
        <taxon>Choristoneura</taxon>
    </lineage>
</organism>
<name>A0ACC0KZ15_CHOFU</name>